<dbReference type="PANTHER" id="PTHR24320">
    <property type="entry name" value="RETINOL DEHYDROGENASE"/>
    <property type="match status" value="1"/>
</dbReference>
<reference evidence="3" key="1">
    <citation type="submission" date="2020-05" db="EMBL/GenBank/DDBJ databases">
        <authorList>
            <person name="Chiriac C."/>
            <person name="Salcher M."/>
            <person name="Ghai R."/>
            <person name="Kavagutti S V."/>
        </authorList>
    </citation>
    <scope>NUCLEOTIDE SEQUENCE</scope>
</reference>
<dbReference type="Pfam" id="PF00106">
    <property type="entry name" value="adh_short"/>
    <property type="match status" value="1"/>
</dbReference>
<evidence type="ECO:0000256" key="1">
    <source>
        <dbReference type="ARBA" id="ARBA00006484"/>
    </source>
</evidence>
<dbReference type="PANTHER" id="PTHR24320:SF148">
    <property type="entry name" value="NAD(P)-BINDING ROSSMANN-FOLD SUPERFAMILY PROTEIN"/>
    <property type="match status" value="1"/>
</dbReference>
<proteinExistence type="inferred from homology"/>
<dbReference type="PRINTS" id="PR00081">
    <property type="entry name" value="GDHRDH"/>
</dbReference>
<dbReference type="AlphaFoldDB" id="A0A6J6EW18"/>
<dbReference type="SUPFAM" id="SSF51735">
    <property type="entry name" value="NAD(P)-binding Rossmann-fold domains"/>
    <property type="match status" value="1"/>
</dbReference>
<organism evidence="3">
    <name type="scientific">freshwater metagenome</name>
    <dbReference type="NCBI Taxonomy" id="449393"/>
    <lineage>
        <taxon>unclassified sequences</taxon>
        <taxon>metagenomes</taxon>
        <taxon>ecological metagenomes</taxon>
    </lineage>
</organism>
<dbReference type="NCBIfam" id="NF004846">
    <property type="entry name" value="PRK06197.1"/>
    <property type="match status" value="1"/>
</dbReference>
<keyword evidence="2" id="KW-0560">Oxidoreductase</keyword>
<gene>
    <name evidence="3" type="ORF">UFOPK1740_00872</name>
</gene>
<name>A0A6J6EW18_9ZZZZ</name>
<dbReference type="CDD" id="cd05327">
    <property type="entry name" value="retinol-DH_like_SDR_c_like"/>
    <property type="match status" value="1"/>
</dbReference>
<dbReference type="GO" id="GO:0016491">
    <property type="term" value="F:oxidoreductase activity"/>
    <property type="evidence" value="ECO:0007669"/>
    <property type="project" value="UniProtKB-KW"/>
</dbReference>
<dbReference type="Gene3D" id="3.40.50.720">
    <property type="entry name" value="NAD(P)-binding Rossmann-like Domain"/>
    <property type="match status" value="1"/>
</dbReference>
<accession>A0A6J6EW18</accession>
<dbReference type="InterPro" id="IPR002347">
    <property type="entry name" value="SDR_fam"/>
</dbReference>
<protein>
    <submittedName>
        <fullName evidence="3">Unannotated protein</fullName>
    </submittedName>
</protein>
<evidence type="ECO:0000256" key="2">
    <source>
        <dbReference type="ARBA" id="ARBA00023002"/>
    </source>
</evidence>
<evidence type="ECO:0000313" key="3">
    <source>
        <dbReference type="EMBL" id="CAB4580197.1"/>
    </source>
</evidence>
<dbReference type="PRINTS" id="PR00080">
    <property type="entry name" value="SDRFAMILY"/>
</dbReference>
<dbReference type="EMBL" id="CAEZTU010000042">
    <property type="protein sequence ID" value="CAB4580197.1"/>
    <property type="molecule type" value="Genomic_DNA"/>
</dbReference>
<sequence>MSGPKAPSLIDMKSKRVIITGATSGLGKESAIALAKLGAEIVLAVRDTNKGEVVKNQILSQTPGAKLEVSKLDLMDLGSVRNFAASQSSRPIDILLNNAGIMAVPFERSKDGFESQMATNHLGHFLLTQLLFEAIGKGTNPRIINVASSAHRLGKLKTGDAKELNVDEASYSPWTVYGNTKLVNLLFTRELARRLKLINSNIITAVAHPGYANTNLQFVAATKKSGKLKGVELQITKALNMVLGQSAANGALPQIAACTWADTNSGDYFGPRGLLEARGKPKKVGMSKLAKNNELAQRVWLTSEELTGVTFLHG</sequence>
<comment type="similarity">
    <text evidence="1">Belongs to the short-chain dehydrogenases/reductases (SDR) family.</text>
</comment>
<dbReference type="InterPro" id="IPR036291">
    <property type="entry name" value="NAD(P)-bd_dom_sf"/>
</dbReference>